<dbReference type="OrthoDB" id="4246735at2"/>
<dbReference type="KEGG" id="thao:NI17_004465"/>
<evidence type="ECO:0000313" key="1">
    <source>
        <dbReference type="EMBL" id="UOE20487.1"/>
    </source>
</evidence>
<organism evidence="1 2">
    <name type="scientific">Thermobifida halotolerans</name>
    <dbReference type="NCBI Taxonomy" id="483545"/>
    <lineage>
        <taxon>Bacteria</taxon>
        <taxon>Bacillati</taxon>
        <taxon>Actinomycetota</taxon>
        <taxon>Actinomycetes</taxon>
        <taxon>Streptosporangiales</taxon>
        <taxon>Nocardiopsidaceae</taxon>
        <taxon>Thermobifida</taxon>
    </lineage>
</organism>
<keyword evidence="2" id="KW-1185">Reference proteome</keyword>
<dbReference type="RefSeq" id="WP_068689182.1">
    <property type="nucleotide sequence ID" value="NZ_CP063196.1"/>
</dbReference>
<dbReference type="AlphaFoldDB" id="A0A399G4I0"/>
<sequence>MFDTVEDLETYCRSRSDEEISDGYPAAAEYTGPGPHPTVVFRRLPTTDAHVTGYRMADHSPYEEWLPESPEQAVLLVCVNGTSPSPENVDTCEYEPSSVTGVTVGEAFELPLRERTYKFTVYALRTGEEVAAGEIPSADLSCPASVFSDSMVREAGEVYTTIDYGAMLREVEEAVTADAP</sequence>
<dbReference type="Proteomes" id="UP000265719">
    <property type="component" value="Chromosome"/>
</dbReference>
<evidence type="ECO:0000313" key="2">
    <source>
        <dbReference type="Proteomes" id="UP000265719"/>
    </source>
</evidence>
<reference evidence="1" key="1">
    <citation type="submission" date="2020-10" db="EMBL/GenBank/DDBJ databases">
        <title>De novo genome project of the cellulose decomposer Thermobifida halotolerans type strain.</title>
        <authorList>
            <person name="Nagy I."/>
            <person name="Horvath B."/>
            <person name="Kukolya J."/>
            <person name="Nagy I."/>
            <person name="Orsini M."/>
        </authorList>
    </citation>
    <scope>NUCLEOTIDE SEQUENCE</scope>
    <source>
        <strain evidence="1">DSM 44931</strain>
    </source>
</reference>
<proteinExistence type="predicted"/>
<dbReference type="EMBL" id="CP063196">
    <property type="protein sequence ID" value="UOE20487.1"/>
    <property type="molecule type" value="Genomic_DNA"/>
</dbReference>
<protein>
    <submittedName>
        <fullName evidence="1">Uncharacterized protein</fullName>
    </submittedName>
</protein>
<gene>
    <name evidence="1" type="ORF">NI17_004465</name>
</gene>
<accession>A0A399G4I0</accession>
<name>A0A399G4I0_9ACTN</name>